<protein>
    <submittedName>
        <fullName evidence="5">AraC family transcriptional regulator</fullName>
    </submittedName>
</protein>
<dbReference type="Gene3D" id="2.60.120.10">
    <property type="entry name" value="Jelly Rolls"/>
    <property type="match status" value="1"/>
</dbReference>
<dbReference type="PROSITE" id="PS00041">
    <property type="entry name" value="HTH_ARAC_FAMILY_1"/>
    <property type="match status" value="1"/>
</dbReference>
<feature type="domain" description="HTH araC/xylS-type" evidence="4">
    <location>
        <begin position="182"/>
        <end position="280"/>
    </location>
</feature>
<dbReference type="InterPro" id="IPR037923">
    <property type="entry name" value="HTH-like"/>
</dbReference>
<dbReference type="InterPro" id="IPR014710">
    <property type="entry name" value="RmlC-like_jellyroll"/>
</dbReference>
<dbReference type="InterPro" id="IPR020449">
    <property type="entry name" value="Tscrpt_reg_AraC-type_HTH"/>
</dbReference>
<dbReference type="PROSITE" id="PS01124">
    <property type="entry name" value="HTH_ARAC_FAMILY_2"/>
    <property type="match status" value="1"/>
</dbReference>
<evidence type="ECO:0000313" key="5">
    <source>
        <dbReference type="EMBL" id="RHF52115.1"/>
    </source>
</evidence>
<dbReference type="SMART" id="SM00342">
    <property type="entry name" value="HTH_ARAC"/>
    <property type="match status" value="1"/>
</dbReference>
<proteinExistence type="predicted"/>
<dbReference type="InterPro" id="IPR009057">
    <property type="entry name" value="Homeodomain-like_sf"/>
</dbReference>
<keyword evidence="2" id="KW-0238">DNA-binding</keyword>
<evidence type="ECO:0000259" key="4">
    <source>
        <dbReference type="PROSITE" id="PS01124"/>
    </source>
</evidence>
<dbReference type="InterPro" id="IPR018062">
    <property type="entry name" value="HTH_AraC-typ_CS"/>
</dbReference>
<dbReference type="EMBL" id="QRHE01000004">
    <property type="protein sequence ID" value="RHF52115.1"/>
    <property type="molecule type" value="Genomic_DNA"/>
</dbReference>
<dbReference type="Pfam" id="PF12833">
    <property type="entry name" value="HTH_18"/>
    <property type="match status" value="1"/>
</dbReference>
<comment type="caution">
    <text evidence="5">The sequence shown here is derived from an EMBL/GenBank/DDBJ whole genome shotgun (WGS) entry which is preliminary data.</text>
</comment>
<dbReference type="OrthoDB" id="182534at2"/>
<dbReference type="Gene3D" id="1.10.10.60">
    <property type="entry name" value="Homeodomain-like"/>
    <property type="match status" value="2"/>
</dbReference>
<dbReference type="PANTHER" id="PTHR43280">
    <property type="entry name" value="ARAC-FAMILY TRANSCRIPTIONAL REGULATOR"/>
    <property type="match status" value="1"/>
</dbReference>
<dbReference type="PANTHER" id="PTHR43280:SF28">
    <property type="entry name" value="HTH-TYPE TRANSCRIPTIONAL ACTIVATOR RHAS"/>
    <property type="match status" value="1"/>
</dbReference>
<dbReference type="InterPro" id="IPR003313">
    <property type="entry name" value="AraC-bd"/>
</dbReference>
<evidence type="ECO:0000256" key="1">
    <source>
        <dbReference type="ARBA" id="ARBA00023015"/>
    </source>
</evidence>
<evidence type="ECO:0000256" key="2">
    <source>
        <dbReference type="ARBA" id="ARBA00023125"/>
    </source>
</evidence>
<accession>A0A414NXP2</accession>
<keyword evidence="1" id="KW-0805">Transcription regulation</keyword>
<dbReference type="RefSeq" id="WP_118175826.1">
    <property type="nucleotide sequence ID" value="NZ_CAKZTC010000027.1"/>
</dbReference>
<dbReference type="AlphaFoldDB" id="A0A414NXP2"/>
<keyword evidence="3" id="KW-0804">Transcription</keyword>
<dbReference type="Proteomes" id="UP000283442">
    <property type="component" value="Unassembled WGS sequence"/>
</dbReference>
<gene>
    <name evidence="5" type="ORF">DW674_05420</name>
</gene>
<dbReference type="InterPro" id="IPR018060">
    <property type="entry name" value="HTH_AraC"/>
</dbReference>
<dbReference type="GO" id="GO:0043565">
    <property type="term" value="F:sequence-specific DNA binding"/>
    <property type="evidence" value="ECO:0007669"/>
    <property type="project" value="InterPro"/>
</dbReference>
<sequence>MSILPFGSPKQSRFEMGRRPHLESIENLNGATSFGTLKSHHEIAEILFIEKGHCRMHLKEGSLQLHTDDLILVNSDTLHDFKTSSSFTAFTIHIGALHLCGLAPGHLTKSEAPLVLPLGKDGRYIFLRELLKEVKLLAALKGEDDERCEIGAALAQALVISVTALAEEDAGNEENPSFTMGTRIKEYIDAHYLEDLKLADIAEALHINLYYLSHTFKDLTGSSPMQYIIRRRIEEAQTLLLTTNMTITDIAMQCGYNNSNYFQSVFSNIVGMPPGKYRKAWAQ</sequence>
<dbReference type="SUPFAM" id="SSF46689">
    <property type="entry name" value="Homeodomain-like"/>
    <property type="match status" value="2"/>
</dbReference>
<reference evidence="5 6" key="1">
    <citation type="submission" date="2018-08" db="EMBL/GenBank/DDBJ databases">
        <title>A genome reference for cultivated species of the human gut microbiota.</title>
        <authorList>
            <person name="Zou Y."/>
            <person name="Xue W."/>
            <person name="Luo G."/>
        </authorList>
    </citation>
    <scope>NUCLEOTIDE SEQUENCE [LARGE SCALE GENOMIC DNA]</scope>
    <source>
        <strain evidence="5 6">AM25-21AC</strain>
    </source>
</reference>
<evidence type="ECO:0000256" key="3">
    <source>
        <dbReference type="ARBA" id="ARBA00023163"/>
    </source>
</evidence>
<dbReference type="GO" id="GO:0003700">
    <property type="term" value="F:DNA-binding transcription factor activity"/>
    <property type="evidence" value="ECO:0007669"/>
    <property type="project" value="InterPro"/>
</dbReference>
<evidence type="ECO:0000313" key="6">
    <source>
        <dbReference type="Proteomes" id="UP000283442"/>
    </source>
</evidence>
<name>A0A414NXP2_9FIRM</name>
<organism evidence="5 6">
    <name type="scientific">Mitsuokella multacida</name>
    <dbReference type="NCBI Taxonomy" id="52226"/>
    <lineage>
        <taxon>Bacteria</taxon>
        <taxon>Bacillati</taxon>
        <taxon>Bacillota</taxon>
        <taxon>Negativicutes</taxon>
        <taxon>Selenomonadales</taxon>
        <taxon>Selenomonadaceae</taxon>
        <taxon>Mitsuokella</taxon>
    </lineage>
</organism>
<dbReference type="SUPFAM" id="SSF51215">
    <property type="entry name" value="Regulatory protein AraC"/>
    <property type="match status" value="1"/>
</dbReference>
<dbReference type="Pfam" id="PF02311">
    <property type="entry name" value="AraC_binding"/>
    <property type="match status" value="1"/>
</dbReference>
<dbReference type="PRINTS" id="PR00032">
    <property type="entry name" value="HTHARAC"/>
</dbReference>